<keyword evidence="2" id="KW-1185">Reference proteome</keyword>
<dbReference type="AlphaFoldDB" id="A0A510HES5"/>
<proteinExistence type="predicted"/>
<dbReference type="RefSeq" id="WP_143526590.1">
    <property type="nucleotide sequence ID" value="NZ_AP019791.1"/>
</dbReference>
<evidence type="ECO:0000313" key="1">
    <source>
        <dbReference type="EMBL" id="BBL78446.1"/>
    </source>
</evidence>
<organism evidence="1 2">
    <name type="scientific">Rubrobacter xylanophilus</name>
    <dbReference type="NCBI Taxonomy" id="49319"/>
    <lineage>
        <taxon>Bacteria</taxon>
        <taxon>Bacillati</taxon>
        <taxon>Actinomycetota</taxon>
        <taxon>Rubrobacteria</taxon>
        <taxon>Rubrobacterales</taxon>
        <taxon>Rubrobacteraceae</taxon>
        <taxon>Rubrobacter</taxon>
    </lineage>
</organism>
<name>A0A510HES5_9ACTN</name>
<gene>
    <name evidence="1" type="ORF">RxyAA322_03000</name>
</gene>
<sequence length="102" mass="11969">MRVLDRRGGCYEVREFVCGRDYVWRPGCVVVECDCGRREVFTFLRSVCGCGADHAEVVRRELLAGGLVEEPPWERDYREWLLGGGRRLLRSELCDREEWEEI</sequence>
<accession>A0A510HES5</accession>
<evidence type="ECO:0000313" key="2">
    <source>
        <dbReference type="Proteomes" id="UP000318065"/>
    </source>
</evidence>
<dbReference type="OrthoDB" id="5244040at2"/>
<protein>
    <submittedName>
        <fullName evidence="1">Uncharacterized protein</fullName>
    </submittedName>
</protein>
<dbReference type="Proteomes" id="UP000318065">
    <property type="component" value="Chromosome"/>
</dbReference>
<reference evidence="1" key="1">
    <citation type="journal article" date="2019" name="Microbiol. Resour. Announc.">
        <title>Complete Genome Sequence of Rubrobacter xylanophilus Strain AA3-22, Isolated from Arima Onsen in Japan.</title>
        <authorList>
            <person name="Tomariguchi N."/>
            <person name="Miyazaki K."/>
        </authorList>
    </citation>
    <scope>NUCLEOTIDE SEQUENCE [LARGE SCALE GENOMIC DNA]</scope>
    <source>
        <strain evidence="1">AA3-22</strain>
    </source>
</reference>
<dbReference type="EMBL" id="AP019791">
    <property type="protein sequence ID" value="BBL78446.1"/>
    <property type="molecule type" value="Genomic_DNA"/>
</dbReference>